<feature type="compositionally biased region" description="Polar residues" evidence="2">
    <location>
        <begin position="378"/>
        <end position="397"/>
    </location>
</feature>
<proteinExistence type="predicted"/>
<feature type="region of interest" description="Disordered" evidence="2">
    <location>
        <begin position="238"/>
        <end position="264"/>
    </location>
</feature>
<organism evidence="4 5">
    <name type="scientific">Alectoria fallacina</name>
    <dbReference type="NCBI Taxonomy" id="1903189"/>
    <lineage>
        <taxon>Eukaryota</taxon>
        <taxon>Fungi</taxon>
        <taxon>Dikarya</taxon>
        <taxon>Ascomycota</taxon>
        <taxon>Pezizomycotina</taxon>
        <taxon>Lecanoromycetes</taxon>
        <taxon>OSLEUM clade</taxon>
        <taxon>Lecanoromycetidae</taxon>
        <taxon>Lecanorales</taxon>
        <taxon>Lecanorineae</taxon>
        <taxon>Parmeliaceae</taxon>
        <taxon>Alectoria</taxon>
    </lineage>
</organism>
<feature type="region of interest" description="Disordered" evidence="2">
    <location>
        <begin position="1"/>
        <end position="27"/>
    </location>
</feature>
<dbReference type="EMBL" id="CAJPDR010000132">
    <property type="protein sequence ID" value="CAF9920093.1"/>
    <property type="molecule type" value="Genomic_DNA"/>
</dbReference>
<dbReference type="GO" id="GO:0008270">
    <property type="term" value="F:zinc ion binding"/>
    <property type="evidence" value="ECO:0007669"/>
    <property type="project" value="UniProtKB-KW"/>
</dbReference>
<feature type="compositionally biased region" description="Polar residues" evidence="2">
    <location>
        <begin position="123"/>
        <end position="136"/>
    </location>
</feature>
<accession>A0A8H3IIJ9</accession>
<feature type="compositionally biased region" description="Polar residues" evidence="2">
    <location>
        <begin position="1"/>
        <end position="18"/>
    </location>
</feature>
<feature type="compositionally biased region" description="Polar residues" evidence="2">
    <location>
        <begin position="438"/>
        <end position="507"/>
    </location>
</feature>
<reference evidence="4" key="1">
    <citation type="submission" date="2021-03" db="EMBL/GenBank/DDBJ databases">
        <authorList>
            <person name="Tagirdzhanova G."/>
        </authorList>
    </citation>
    <scope>NUCLEOTIDE SEQUENCE</scope>
</reference>
<comment type="caution">
    <text evidence="4">The sequence shown here is derived from an EMBL/GenBank/DDBJ whole genome shotgun (WGS) entry which is preliminary data.</text>
</comment>
<dbReference type="Proteomes" id="UP000664203">
    <property type="component" value="Unassembled WGS sequence"/>
</dbReference>
<name>A0A8H3IIJ9_9LECA</name>
<evidence type="ECO:0000313" key="4">
    <source>
        <dbReference type="EMBL" id="CAF9920093.1"/>
    </source>
</evidence>
<dbReference type="InterPro" id="IPR000571">
    <property type="entry name" value="Znf_CCCH"/>
</dbReference>
<feature type="compositionally biased region" description="Polar residues" evidence="2">
    <location>
        <begin position="541"/>
        <end position="555"/>
    </location>
</feature>
<feature type="compositionally biased region" description="Low complexity" evidence="2">
    <location>
        <begin position="110"/>
        <end position="122"/>
    </location>
</feature>
<evidence type="ECO:0000256" key="1">
    <source>
        <dbReference type="PROSITE-ProRule" id="PRU00723"/>
    </source>
</evidence>
<feature type="domain" description="C3H1-type" evidence="3">
    <location>
        <begin position="175"/>
        <end position="204"/>
    </location>
</feature>
<keyword evidence="1" id="KW-0479">Metal-binding</keyword>
<sequence length="638" mass="67931">MNTNTNIGVQTPVTSSESAEALRSVTSEPLRPRWCVQRDDNTVVPLVAMDELPDSVVLKGVPITLTVLDALRARMELITGDHPAHGVRYQLDQPIITQTVANEEGDDSGSDGSPDSEGSESSTQKGFTASDNNGNKNAAGKWSEGSKSTDKALRTPTLTTNDTSIIDTMAKKGTMGKKVYCTYWIQTGNCNYMQEGCKYKHEIPKDEETRRAIGFREFPNWPREELPIQAKPAPALHKPWRRQDGKHSPPGAPGPSNHGVASPAAAHGTPIILTRGNNQASAGASTLSPATNAQYNTNATAFTAAHQHFPTHSNHMAQQRPFSQIGQSFLGNGAAENYQQRAAQKNTSSPSYNQFASHVMNGGRSGSSSPPKQPPISRPTNLGQSSVGQQQNNTGASTRKVAPDYHILNRASGLSAGSTSALNGKQRQNNARPVYSGLPNNWNPQTNAPTSMDISFIAPSSESNRSGSQAVYTPTYTPISASTTPNPNNGNAFGSLNSNATSDSRTGTPAYYNGNASTTTNNNNVAVKGRGPVQFGRDSPAPSTGSARNPFQGSTPAEEFDAASITSPPIQHRVFFREPGQPEFVTNPPEPKSSQNGKAANGLKKHAKKVHATNGAKSAKGKMSGNGYEVLVDMNDQK</sequence>
<feature type="region of interest" description="Disordered" evidence="2">
    <location>
        <begin position="102"/>
        <end position="156"/>
    </location>
</feature>
<dbReference type="PROSITE" id="PS50103">
    <property type="entry name" value="ZF_C3H1"/>
    <property type="match status" value="1"/>
</dbReference>
<gene>
    <name evidence="4" type="ORF">ALECFALPRED_001425</name>
</gene>
<keyword evidence="1" id="KW-0862">Zinc</keyword>
<keyword evidence="5" id="KW-1185">Reference proteome</keyword>
<evidence type="ECO:0000313" key="5">
    <source>
        <dbReference type="Proteomes" id="UP000664203"/>
    </source>
</evidence>
<feature type="zinc finger region" description="C3H1-type" evidence="1">
    <location>
        <begin position="175"/>
        <end position="204"/>
    </location>
</feature>
<feature type="compositionally biased region" description="Low complexity" evidence="2">
    <location>
        <begin position="513"/>
        <end position="524"/>
    </location>
</feature>
<feature type="region of interest" description="Disordered" evidence="2">
    <location>
        <begin position="416"/>
        <end position="624"/>
    </location>
</feature>
<dbReference type="AlphaFoldDB" id="A0A8H3IIJ9"/>
<dbReference type="OrthoDB" id="5355510at2759"/>
<feature type="compositionally biased region" description="Polar residues" evidence="2">
    <location>
        <begin position="339"/>
        <end position="356"/>
    </location>
</feature>
<protein>
    <recommendedName>
        <fullName evidence="3">C3H1-type domain-containing protein</fullName>
    </recommendedName>
</protein>
<evidence type="ECO:0000259" key="3">
    <source>
        <dbReference type="PROSITE" id="PS50103"/>
    </source>
</evidence>
<evidence type="ECO:0000256" key="2">
    <source>
        <dbReference type="SAM" id="MobiDB-lite"/>
    </source>
</evidence>
<feature type="region of interest" description="Disordered" evidence="2">
    <location>
        <begin position="339"/>
        <end position="401"/>
    </location>
</feature>
<keyword evidence="1" id="KW-0863">Zinc-finger</keyword>